<keyword evidence="2" id="KW-1185">Reference proteome</keyword>
<reference evidence="1 2" key="1">
    <citation type="journal article" date="2014" name="BMC Genomics">
        <title>Comparative genome sequencing reveals chemotype-specific gene clusters in the toxigenic black mold Stachybotrys.</title>
        <authorList>
            <person name="Semeiks J."/>
            <person name="Borek D."/>
            <person name="Otwinowski Z."/>
            <person name="Grishin N.V."/>
        </authorList>
    </citation>
    <scope>NUCLEOTIDE SEQUENCE [LARGE SCALE GENOMIC DNA]</scope>
    <source>
        <strain evidence="2">CBS 109288 / IBT 7711</strain>
    </source>
</reference>
<protein>
    <submittedName>
        <fullName evidence="1">Uncharacterized protein</fullName>
    </submittedName>
</protein>
<sequence>MAIAIQLIEISSIISIDEGIIGFKGWSWHKLLEDTFYSGIGINPAQNMVLLVLKP</sequence>
<dbReference type="HOGENOM" id="CLU_3207905_0_0_1"/>
<proteinExistence type="predicted"/>
<organism evidence="1 2">
    <name type="scientific">Stachybotrys chartarum (strain CBS 109288 / IBT 7711)</name>
    <name type="common">Toxic black mold</name>
    <name type="synonym">Stilbospora chartarum</name>
    <dbReference type="NCBI Taxonomy" id="1280523"/>
    <lineage>
        <taxon>Eukaryota</taxon>
        <taxon>Fungi</taxon>
        <taxon>Dikarya</taxon>
        <taxon>Ascomycota</taxon>
        <taxon>Pezizomycotina</taxon>
        <taxon>Sordariomycetes</taxon>
        <taxon>Hypocreomycetidae</taxon>
        <taxon>Hypocreales</taxon>
        <taxon>Stachybotryaceae</taxon>
        <taxon>Stachybotrys</taxon>
    </lineage>
</organism>
<dbReference type="EMBL" id="KL647624">
    <property type="protein sequence ID" value="KEY74353.1"/>
    <property type="molecule type" value="Genomic_DNA"/>
</dbReference>
<evidence type="ECO:0000313" key="1">
    <source>
        <dbReference type="EMBL" id="KEY74353.1"/>
    </source>
</evidence>
<name>A0A084B9X4_STACB</name>
<dbReference type="AlphaFoldDB" id="A0A084B9X4"/>
<dbReference type="Proteomes" id="UP000028045">
    <property type="component" value="Unassembled WGS sequence"/>
</dbReference>
<accession>A0A084B9X4</accession>
<evidence type="ECO:0000313" key="2">
    <source>
        <dbReference type="Proteomes" id="UP000028045"/>
    </source>
</evidence>
<gene>
    <name evidence="1" type="ORF">S7711_09758</name>
</gene>